<dbReference type="Proteomes" id="UP000596742">
    <property type="component" value="Unassembled WGS sequence"/>
</dbReference>
<evidence type="ECO:0000313" key="4">
    <source>
        <dbReference type="EMBL" id="VDI58903.1"/>
    </source>
</evidence>
<dbReference type="InterPro" id="IPR011042">
    <property type="entry name" value="6-blade_b-propeller_TolB-like"/>
</dbReference>
<comment type="caution">
    <text evidence="4">The sequence shown here is derived from an EMBL/GenBank/DDBJ whole genome shotgun (WGS) entry which is preliminary data.</text>
</comment>
<dbReference type="Gene3D" id="4.10.830.40">
    <property type="match status" value="1"/>
</dbReference>
<dbReference type="InterPro" id="IPR047153">
    <property type="entry name" value="TRIM45/56/19-like"/>
</dbReference>
<feature type="domain" description="B box-type" evidence="3">
    <location>
        <begin position="67"/>
        <end position="103"/>
    </location>
</feature>
<dbReference type="CDD" id="cd19776">
    <property type="entry name" value="Bbox2_TRIM25_C-IV"/>
    <property type="match status" value="1"/>
</dbReference>
<keyword evidence="2" id="KW-0175">Coiled coil</keyword>
<feature type="coiled-coil region" evidence="2">
    <location>
        <begin position="137"/>
        <end position="172"/>
    </location>
</feature>
<keyword evidence="5" id="KW-1185">Reference proteome</keyword>
<dbReference type="GO" id="GO:0005654">
    <property type="term" value="C:nucleoplasm"/>
    <property type="evidence" value="ECO:0007669"/>
    <property type="project" value="TreeGrafter"/>
</dbReference>
<dbReference type="EMBL" id="UYJE01007895">
    <property type="protein sequence ID" value="VDI58903.1"/>
    <property type="molecule type" value="Genomic_DNA"/>
</dbReference>
<gene>
    <name evidence="4" type="ORF">MGAL_10B074764</name>
</gene>
<name>A0A8B6G5D1_MYTGA</name>
<evidence type="ECO:0000313" key="5">
    <source>
        <dbReference type="Proteomes" id="UP000596742"/>
    </source>
</evidence>
<dbReference type="Gene3D" id="3.30.160.60">
    <property type="entry name" value="Classic Zinc Finger"/>
    <property type="match status" value="1"/>
</dbReference>
<sequence length="557" mass="63248">MASVISCGPCLYDDTHQKARKWCINCEEGLCEICEKTHRKTKTTRDHKLIAIGDYRKIEDVPIDFTCSVHDKKFEWFCKSHDKALCVVCLPTKHRSCSDVIPIDVAATNARQSSALSNLQEAIDVTIRNITHITKNRKSTKNDIDKQEKDIRRIIQDTKTKINDRLDELEEKIIQTLVSASNTCKSKCDTFLYQFHSQEEKLIKLKDQVLQMKEFASDLQVFLGTRQMHKLVVSELESLKTATYSIFDYKFKFNLNSDIQKLSYGVVNEFGKIQVAEQITSLDIKELNIEQAQMQQNVQTTSSVADVKLQLITKVDTKKKRRVFITGCAILPNGHLLFANAEGRNLLEYSRKGNFIGSIQVSASPYDITFLNSNRIAITYGYNGFFEILNYHNGRVEKKIDTGQRCMGLSQSNGKIYIRLAIDQVAVFDFKGNKLCSVAATGDLNISTHNNNIYCSSYSMNNICCYDKKGQEVWNFHDDSLLFPHGLANDRSGNVFVVGCNSGNLILIQHDGKSYKNLLNFETNCTPRVVCYDKDKNTLLVCDDDGDHCALYTVSYT</sequence>
<keyword evidence="1" id="KW-0863">Zinc-finger</keyword>
<keyword evidence="1" id="KW-0862">Zinc</keyword>
<evidence type="ECO:0000256" key="2">
    <source>
        <dbReference type="SAM" id="Coils"/>
    </source>
</evidence>
<organism evidence="4 5">
    <name type="scientific">Mytilus galloprovincialis</name>
    <name type="common">Mediterranean mussel</name>
    <dbReference type="NCBI Taxonomy" id="29158"/>
    <lineage>
        <taxon>Eukaryota</taxon>
        <taxon>Metazoa</taxon>
        <taxon>Spiralia</taxon>
        <taxon>Lophotrochozoa</taxon>
        <taxon>Mollusca</taxon>
        <taxon>Bivalvia</taxon>
        <taxon>Autobranchia</taxon>
        <taxon>Pteriomorphia</taxon>
        <taxon>Mytilida</taxon>
        <taxon>Mytiloidea</taxon>
        <taxon>Mytilidae</taxon>
        <taxon>Mytilinae</taxon>
        <taxon>Mytilus</taxon>
    </lineage>
</organism>
<keyword evidence="1" id="KW-0479">Metal-binding</keyword>
<dbReference type="GO" id="GO:0061630">
    <property type="term" value="F:ubiquitin protein ligase activity"/>
    <property type="evidence" value="ECO:0007669"/>
    <property type="project" value="TreeGrafter"/>
</dbReference>
<dbReference type="SUPFAM" id="SSF57845">
    <property type="entry name" value="B-box zinc-binding domain"/>
    <property type="match status" value="1"/>
</dbReference>
<dbReference type="GO" id="GO:0045087">
    <property type="term" value="P:innate immune response"/>
    <property type="evidence" value="ECO:0007669"/>
    <property type="project" value="TreeGrafter"/>
</dbReference>
<dbReference type="SUPFAM" id="SSF101898">
    <property type="entry name" value="NHL repeat"/>
    <property type="match status" value="1"/>
</dbReference>
<reference evidence="4" key="1">
    <citation type="submission" date="2018-11" db="EMBL/GenBank/DDBJ databases">
        <authorList>
            <person name="Alioto T."/>
            <person name="Alioto T."/>
        </authorList>
    </citation>
    <scope>NUCLEOTIDE SEQUENCE</scope>
</reference>
<dbReference type="GO" id="GO:0060340">
    <property type="term" value="P:positive regulation of type I interferon-mediated signaling pathway"/>
    <property type="evidence" value="ECO:0007669"/>
    <property type="project" value="TreeGrafter"/>
</dbReference>
<dbReference type="PANTHER" id="PTHR25462:SF299">
    <property type="entry name" value="E3 UBIQUITIN-PROTEIN LIGASE TRIM56"/>
    <property type="match status" value="1"/>
</dbReference>
<evidence type="ECO:0000256" key="1">
    <source>
        <dbReference type="PROSITE-ProRule" id="PRU00024"/>
    </source>
</evidence>
<dbReference type="InterPro" id="IPR000315">
    <property type="entry name" value="Znf_B-box"/>
</dbReference>
<protein>
    <recommendedName>
        <fullName evidence="3">B box-type domain-containing protein</fullName>
    </recommendedName>
</protein>
<dbReference type="PANTHER" id="PTHR25462">
    <property type="entry name" value="BONUS, ISOFORM C-RELATED"/>
    <property type="match status" value="1"/>
</dbReference>
<feature type="domain" description="B box-type" evidence="3">
    <location>
        <begin position="2"/>
        <end position="52"/>
    </location>
</feature>
<dbReference type="OrthoDB" id="6265224at2759"/>
<dbReference type="GO" id="GO:0008270">
    <property type="term" value="F:zinc ion binding"/>
    <property type="evidence" value="ECO:0007669"/>
    <property type="project" value="UniProtKB-KW"/>
</dbReference>
<proteinExistence type="predicted"/>
<evidence type="ECO:0000259" key="3">
    <source>
        <dbReference type="PROSITE" id="PS50119"/>
    </source>
</evidence>
<dbReference type="AlphaFoldDB" id="A0A8B6G5D1"/>
<dbReference type="PROSITE" id="PS50119">
    <property type="entry name" value="ZF_BBOX"/>
    <property type="match status" value="2"/>
</dbReference>
<accession>A0A8B6G5D1</accession>
<dbReference type="Gene3D" id="2.120.10.30">
    <property type="entry name" value="TolB, C-terminal domain"/>
    <property type="match status" value="1"/>
</dbReference>